<dbReference type="WBParaSite" id="SPAL_0000722300.1">
    <property type="protein sequence ID" value="SPAL_0000722300.1"/>
    <property type="gene ID" value="SPAL_0000722300"/>
</dbReference>
<evidence type="ECO:0000313" key="4">
    <source>
        <dbReference type="WBParaSite" id="SPAL_0000722300.1"/>
    </source>
</evidence>
<evidence type="ECO:0000256" key="1">
    <source>
        <dbReference type="SAM" id="MobiDB-lite"/>
    </source>
</evidence>
<sequence>MIPEGSDKPPKLERFNGQVKCDLKYCKIGAFYYKTTEQNFDLGSSPNFDGIFYVGYEATKEYKFLFLMHLSIVFKKDLLHVVACPNEAWISEHSLSKYIVDKNDIIPFPKKNESNQSYYYYKIKPYQDSKTEIFLKCGHINQESMPPIDVGYVWGSKQKEELSNENNILFYQIDSTDLRIDSENGLLNHYGQSLLKKSIAIYQVLSPDNNYNSNTTIVGRYKNDSKLYSGQKVLVLHLQDYDKLNENVKNAKTGHYFRFIPQYRVSNIETTLRLKVNGVIQKIETTNNSDVMDTYTVDLGGIKNGPVGCNAVPDNKNLSILEDFYEKRYRFDLLYLDTKTSRYIKINDTKSLVSNSIYKCGLNKETTNLTELGENNIKETQFILRLIGSMNSDESTPSEKSTDSTKSNDSTKSKSTIWIITGVSVGVLLIITLLLLAGLIFYKKRLMKKKGSKNSLSSGKSSSASKSSSAIKSDSNFSGIQNKAGNGGSKNIMNKKNVSNENLKISNQNVKRSKEVRSYEVQNK</sequence>
<evidence type="ECO:0000313" key="3">
    <source>
        <dbReference type="Proteomes" id="UP000046392"/>
    </source>
</evidence>
<evidence type="ECO:0000256" key="2">
    <source>
        <dbReference type="SAM" id="Phobius"/>
    </source>
</evidence>
<name>A0A0N5BMU0_STREA</name>
<dbReference type="Proteomes" id="UP000046392">
    <property type="component" value="Unplaced"/>
</dbReference>
<dbReference type="AlphaFoldDB" id="A0A0N5BMU0"/>
<proteinExistence type="predicted"/>
<accession>A0A0N5BMU0</accession>
<protein>
    <submittedName>
        <fullName evidence="4">Sporozoite surface protein 3</fullName>
    </submittedName>
</protein>
<feature type="region of interest" description="Disordered" evidence="1">
    <location>
        <begin position="452"/>
        <end position="524"/>
    </location>
</feature>
<organism evidence="3 4">
    <name type="scientific">Strongyloides papillosus</name>
    <name type="common">Intestinal threadworm</name>
    <dbReference type="NCBI Taxonomy" id="174720"/>
    <lineage>
        <taxon>Eukaryota</taxon>
        <taxon>Metazoa</taxon>
        <taxon>Ecdysozoa</taxon>
        <taxon>Nematoda</taxon>
        <taxon>Chromadorea</taxon>
        <taxon>Rhabditida</taxon>
        <taxon>Tylenchina</taxon>
        <taxon>Panagrolaimomorpha</taxon>
        <taxon>Strongyloidoidea</taxon>
        <taxon>Strongyloididae</taxon>
        <taxon>Strongyloides</taxon>
    </lineage>
</organism>
<feature type="compositionally biased region" description="Polar residues" evidence="1">
    <location>
        <begin position="479"/>
        <end position="510"/>
    </location>
</feature>
<feature type="transmembrane region" description="Helical" evidence="2">
    <location>
        <begin position="417"/>
        <end position="442"/>
    </location>
</feature>
<feature type="compositionally biased region" description="Basic and acidic residues" evidence="1">
    <location>
        <begin position="512"/>
        <end position="524"/>
    </location>
</feature>
<keyword evidence="2" id="KW-0812">Transmembrane</keyword>
<keyword evidence="3" id="KW-1185">Reference proteome</keyword>
<reference evidence="4" key="1">
    <citation type="submission" date="2017-02" db="UniProtKB">
        <authorList>
            <consortium name="WormBaseParasite"/>
        </authorList>
    </citation>
    <scope>IDENTIFICATION</scope>
</reference>
<feature type="region of interest" description="Disordered" evidence="1">
    <location>
        <begin position="391"/>
        <end position="411"/>
    </location>
</feature>
<keyword evidence="2" id="KW-1133">Transmembrane helix</keyword>
<feature type="compositionally biased region" description="Low complexity" evidence="1">
    <location>
        <begin position="453"/>
        <end position="478"/>
    </location>
</feature>
<keyword evidence="2" id="KW-0472">Membrane</keyword>